<protein>
    <submittedName>
        <fullName evidence="1">Uncharacterized protein</fullName>
    </submittedName>
</protein>
<dbReference type="EMBL" id="MN956836">
    <property type="protein sequence ID" value="QTX14776.1"/>
    <property type="molecule type" value="Genomic_DNA"/>
</dbReference>
<dbReference type="AlphaFoldDB" id="A0A8B0SU76"/>
<sequence>MPVQKRVTASVQVSAGSLTFRGGRSKFRWYFSPSPRSGENFSGGASSPFFHFFCRFPHHSVLTNCSLLLFIAQSCRQKSPCRPVKYYGSQPAKVIAAI</sequence>
<geneLocation type="plasmid" evidence="1">
    <name>p17-15-vir-like</name>
</geneLocation>
<keyword evidence="1" id="KW-0614">Plasmid</keyword>
<organism evidence="1">
    <name type="scientific">Klebsiella pneumoniae</name>
    <dbReference type="NCBI Taxonomy" id="573"/>
    <lineage>
        <taxon>Bacteria</taxon>
        <taxon>Pseudomonadati</taxon>
        <taxon>Pseudomonadota</taxon>
        <taxon>Gammaproteobacteria</taxon>
        <taxon>Enterobacterales</taxon>
        <taxon>Enterobacteriaceae</taxon>
        <taxon>Klebsiella/Raoultella group</taxon>
        <taxon>Klebsiella</taxon>
        <taxon>Klebsiella pneumoniae complex</taxon>
    </lineage>
</organism>
<evidence type="ECO:0000313" key="1">
    <source>
        <dbReference type="EMBL" id="QTX14776.1"/>
    </source>
</evidence>
<reference evidence="1" key="1">
    <citation type="submission" date="2020-01" db="EMBL/GenBank/DDBJ databases">
        <authorList>
            <person name="Qin S."/>
        </authorList>
    </citation>
    <scope>NUCLEOTIDE SEQUENCE</scope>
    <source>
        <strain evidence="1">CVir17-16-YZ6g</strain>
        <plasmid evidence="1">p17-15-vir-like</plasmid>
    </source>
</reference>
<proteinExistence type="predicted"/>
<name>A0A8B0SU76_KLEPN</name>
<accession>A0A8B0SU76</accession>